<dbReference type="InterPro" id="IPR050107">
    <property type="entry name" value="ABC_carbohydrate_import_ATPase"/>
</dbReference>
<feature type="transmembrane region" description="Helical" evidence="13">
    <location>
        <begin position="802"/>
        <end position="821"/>
    </location>
</feature>
<dbReference type="InterPro" id="IPR003593">
    <property type="entry name" value="AAA+_ATPase"/>
</dbReference>
<evidence type="ECO:0000256" key="5">
    <source>
        <dbReference type="ARBA" id="ARBA00022692"/>
    </source>
</evidence>
<dbReference type="EC" id="3.6.3.17" evidence="15"/>
<evidence type="ECO:0000313" key="15">
    <source>
        <dbReference type="EMBL" id="VEG49819.1"/>
    </source>
</evidence>
<dbReference type="GO" id="GO:0022857">
    <property type="term" value="F:transmembrane transporter activity"/>
    <property type="evidence" value="ECO:0007669"/>
    <property type="project" value="InterPro"/>
</dbReference>
<feature type="transmembrane region" description="Helical" evidence="13">
    <location>
        <begin position="776"/>
        <end position="795"/>
    </location>
</feature>
<keyword evidence="7" id="KW-0547">Nucleotide-binding</keyword>
<feature type="transmembrane region" description="Helical" evidence="13">
    <location>
        <begin position="574"/>
        <end position="595"/>
    </location>
</feature>
<feature type="domain" description="ABC transporter" evidence="14">
    <location>
        <begin position="31"/>
        <end position="264"/>
    </location>
</feature>
<dbReference type="Pfam" id="PF00005">
    <property type="entry name" value="ABC_tran"/>
    <property type="match status" value="2"/>
</dbReference>
<dbReference type="GO" id="GO:0016887">
    <property type="term" value="F:ATP hydrolysis activity"/>
    <property type="evidence" value="ECO:0007669"/>
    <property type="project" value="InterPro"/>
</dbReference>
<dbReference type="InterPro" id="IPR001851">
    <property type="entry name" value="ABC_transp_permease"/>
</dbReference>
<evidence type="ECO:0000256" key="1">
    <source>
        <dbReference type="ARBA" id="ARBA00004651"/>
    </source>
</evidence>
<keyword evidence="16" id="KW-1185">Reference proteome</keyword>
<dbReference type="PANTHER" id="PTHR43790">
    <property type="entry name" value="CARBOHYDRATE TRANSPORT ATP-BINDING PROTEIN MG119-RELATED"/>
    <property type="match status" value="1"/>
</dbReference>
<gene>
    <name evidence="15" type="primary">araG_2</name>
    <name evidence="15" type="ORF">NCTC10485_04131</name>
</gene>
<dbReference type="Proteomes" id="UP000282551">
    <property type="component" value="Chromosome"/>
</dbReference>
<dbReference type="GO" id="GO:0005524">
    <property type="term" value="F:ATP binding"/>
    <property type="evidence" value="ECO:0007669"/>
    <property type="project" value="UniProtKB-KW"/>
</dbReference>
<keyword evidence="11 13" id="KW-0472">Membrane</keyword>
<dbReference type="PROSITE" id="PS50893">
    <property type="entry name" value="ABC_TRANSPORTER_2"/>
    <property type="match status" value="2"/>
</dbReference>
<evidence type="ECO:0000256" key="13">
    <source>
        <dbReference type="SAM" id="Phobius"/>
    </source>
</evidence>
<evidence type="ECO:0000256" key="10">
    <source>
        <dbReference type="ARBA" id="ARBA00022989"/>
    </source>
</evidence>
<evidence type="ECO:0000256" key="6">
    <source>
        <dbReference type="ARBA" id="ARBA00022737"/>
    </source>
</evidence>
<comment type="subcellular location">
    <subcellularLocation>
        <location evidence="1">Cell membrane</location>
        <topology evidence="1">Multi-pass membrane protein</topology>
    </subcellularLocation>
</comment>
<evidence type="ECO:0000256" key="8">
    <source>
        <dbReference type="ARBA" id="ARBA00022840"/>
    </source>
</evidence>
<dbReference type="InterPro" id="IPR027417">
    <property type="entry name" value="P-loop_NTPase"/>
</dbReference>
<protein>
    <submittedName>
        <fullName evidence="15">Monosaccharide ABC transporter ATP-binding protein, CUT2 family</fullName>
        <ecNumber evidence="15">3.6.3.17</ecNumber>
    </submittedName>
</protein>
<keyword evidence="9" id="KW-1278">Translocase</keyword>
<feature type="transmembrane region" description="Helical" evidence="13">
    <location>
        <begin position="827"/>
        <end position="846"/>
    </location>
</feature>
<dbReference type="SUPFAM" id="SSF52540">
    <property type="entry name" value="P-loop containing nucleoside triphosphate hydrolases"/>
    <property type="match status" value="2"/>
</dbReference>
<feature type="transmembrane region" description="Helical" evidence="13">
    <location>
        <begin position="747"/>
        <end position="770"/>
    </location>
</feature>
<feature type="domain" description="ABC transporter" evidence="14">
    <location>
        <begin position="271"/>
        <end position="516"/>
    </location>
</feature>
<dbReference type="CDD" id="cd03216">
    <property type="entry name" value="ABC_Carb_Monos_I"/>
    <property type="match status" value="1"/>
</dbReference>
<dbReference type="Gene3D" id="3.40.50.300">
    <property type="entry name" value="P-loop containing nucleotide triphosphate hydrolases"/>
    <property type="match status" value="2"/>
</dbReference>
<feature type="transmembrane region" description="Helical" evidence="13">
    <location>
        <begin position="695"/>
        <end position="716"/>
    </location>
</feature>
<dbReference type="PANTHER" id="PTHR43790:SF3">
    <property type="entry name" value="D-ALLOSE IMPORT ATP-BINDING PROTEIN ALSA-RELATED"/>
    <property type="match status" value="1"/>
</dbReference>
<name>A0A448IBK0_MYCCI</name>
<feature type="region of interest" description="Disordered" evidence="12">
    <location>
        <begin position="1"/>
        <end position="26"/>
    </location>
</feature>
<dbReference type="SMART" id="SM00382">
    <property type="entry name" value="AAA"/>
    <property type="match status" value="2"/>
</dbReference>
<keyword evidence="10 13" id="KW-1133">Transmembrane helix</keyword>
<keyword evidence="2" id="KW-0813">Transport</keyword>
<dbReference type="GO" id="GO:0005886">
    <property type="term" value="C:plasma membrane"/>
    <property type="evidence" value="ECO:0007669"/>
    <property type="project" value="UniProtKB-SubCell"/>
</dbReference>
<evidence type="ECO:0000256" key="7">
    <source>
        <dbReference type="ARBA" id="ARBA00022741"/>
    </source>
</evidence>
<evidence type="ECO:0000256" key="2">
    <source>
        <dbReference type="ARBA" id="ARBA00022448"/>
    </source>
</evidence>
<dbReference type="AlphaFoldDB" id="A0A448IBK0"/>
<evidence type="ECO:0000256" key="3">
    <source>
        <dbReference type="ARBA" id="ARBA00022475"/>
    </source>
</evidence>
<dbReference type="InterPro" id="IPR003439">
    <property type="entry name" value="ABC_transporter-like_ATP-bd"/>
</dbReference>
<evidence type="ECO:0000256" key="12">
    <source>
        <dbReference type="SAM" id="MobiDB-lite"/>
    </source>
</evidence>
<proteinExistence type="predicted"/>
<sequence>MTPHSPAVSHTDEGPTTVASTSMAPTSRRGLSVAGITKTFPGVTALDDVSFEAVPGEVHALVGGNGAGKSTLMAVASGALSPDRGTVRIGADELTSASPLAAKEAGLAIAYQIPAILPDLTVAENLALAVPPSLRPPLREVDAWAAEKLTPMGIPIDPTVPAGQLGLAEKQAIEICGALACNPSVLILDEPTEPFAAAETARLFELIRELSAAGVAVIYISHRLPDVFALADRITVLRDGRIRGQFDAADTTEEEIVTLIAGRTVEALFPDRSDDLGEPAVVVSDFGAADAPGVTTTIRRHEILGLAGVEGNGQREFIRALGGATACHGEVSVGGGKLRLSSPRAARDKGIILMPQERGIEGISPILSVRENLSLVALHRVSRAGFVSPSIERSLAHEQVDELGVKTATIDTEVGTLSGGNQQKVVLGRALLSSPELLLCDEPTQGIDVGVRSEIYHRLRDVAESGTPVVVLSSDDVELAGLCDRVLVFSRGRVVKELVGDEVTEHAITEASLTAGRADEEAGAVTAPRVGKPSRWQRLLASQQSPSLVLLAAILALGALTTAVNGRFLSEFNIANLLMLMAPVLFLAAGQLVVMLTGGIDLSVGPLSGTLVVVASFFIVEGYGFGWWILGFVLMFVLAAGVGAANGAMVRYSKVVPVVATLITYTGLQGLSLVWRDAPGGIIALDVVEAISTRVGPFPIAVIVGVIVLVGLEFASRRTSFGLRLRASGSDEAAARKRGVGVDAVQMIAYLACSLLTAVGALLLMAQIGVGDPTAGISYTLAAITAVVLGGASIFGGRGSFIGVLFGVLLLQVISNATIFLELSQAWQYLLVGLMALGATAAYARVQRRTAGAGS</sequence>
<accession>A0A448IBK0</accession>
<keyword evidence="4" id="KW-0762">Sugar transport</keyword>
<evidence type="ECO:0000256" key="9">
    <source>
        <dbReference type="ARBA" id="ARBA00022967"/>
    </source>
</evidence>
<evidence type="ECO:0000256" key="4">
    <source>
        <dbReference type="ARBA" id="ARBA00022597"/>
    </source>
</evidence>
<feature type="transmembrane region" description="Helical" evidence="13">
    <location>
        <begin position="655"/>
        <end position="675"/>
    </location>
</feature>
<dbReference type="CDD" id="cd06579">
    <property type="entry name" value="TM_PBP1_transp_AraH_like"/>
    <property type="match status" value="1"/>
</dbReference>
<dbReference type="InterPro" id="IPR017871">
    <property type="entry name" value="ABC_transporter-like_CS"/>
</dbReference>
<evidence type="ECO:0000259" key="14">
    <source>
        <dbReference type="PROSITE" id="PS50893"/>
    </source>
</evidence>
<keyword evidence="3" id="KW-1003">Cell membrane</keyword>
<evidence type="ECO:0000313" key="16">
    <source>
        <dbReference type="Proteomes" id="UP000282551"/>
    </source>
</evidence>
<keyword evidence="8 15" id="KW-0067">ATP-binding</keyword>
<keyword evidence="5 13" id="KW-0812">Transmembrane</keyword>
<keyword evidence="15" id="KW-0378">Hydrolase</keyword>
<evidence type="ECO:0000256" key="11">
    <source>
        <dbReference type="ARBA" id="ARBA00023136"/>
    </source>
</evidence>
<organism evidence="15 16">
    <name type="scientific">Mycolicibacterium chitae</name>
    <name type="common">Mycobacterium chitae</name>
    <dbReference type="NCBI Taxonomy" id="1792"/>
    <lineage>
        <taxon>Bacteria</taxon>
        <taxon>Bacillati</taxon>
        <taxon>Actinomycetota</taxon>
        <taxon>Actinomycetes</taxon>
        <taxon>Mycobacteriales</taxon>
        <taxon>Mycobacteriaceae</taxon>
        <taxon>Mycolicibacterium</taxon>
    </lineage>
</organism>
<feature type="transmembrane region" description="Helical" evidence="13">
    <location>
        <begin position="626"/>
        <end position="648"/>
    </location>
</feature>
<dbReference type="PROSITE" id="PS00211">
    <property type="entry name" value="ABC_TRANSPORTER_1"/>
    <property type="match status" value="1"/>
</dbReference>
<dbReference type="Pfam" id="PF02653">
    <property type="entry name" value="BPD_transp_2"/>
    <property type="match status" value="1"/>
</dbReference>
<reference evidence="15 16" key="1">
    <citation type="submission" date="2018-12" db="EMBL/GenBank/DDBJ databases">
        <authorList>
            <consortium name="Pathogen Informatics"/>
        </authorList>
    </citation>
    <scope>NUCLEOTIDE SEQUENCE [LARGE SCALE GENOMIC DNA]</scope>
    <source>
        <strain evidence="15 16">NCTC10485</strain>
    </source>
</reference>
<keyword evidence="6" id="KW-0677">Repeat</keyword>
<dbReference type="EMBL" id="LR134355">
    <property type="protein sequence ID" value="VEG49819.1"/>
    <property type="molecule type" value="Genomic_DNA"/>
</dbReference>
<dbReference type="CDD" id="cd03215">
    <property type="entry name" value="ABC_Carb_Monos_II"/>
    <property type="match status" value="1"/>
</dbReference>
<feature type="transmembrane region" description="Helical" evidence="13">
    <location>
        <begin position="548"/>
        <end position="568"/>
    </location>
</feature>